<reference evidence="3 4" key="1">
    <citation type="journal article" date="2021" name="Commun. Biol.">
        <title>The genome of Shorea leprosula (Dipterocarpaceae) highlights the ecological relevance of drought in aseasonal tropical rainforests.</title>
        <authorList>
            <person name="Ng K.K.S."/>
            <person name="Kobayashi M.J."/>
            <person name="Fawcett J.A."/>
            <person name="Hatakeyama M."/>
            <person name="Paape T."/>
            <person name="Ng C.H."/>
            <person name="Ang C.C."/>
            <person name="Tnah L.H."/>
            <person name="Lee C.T."/>
            <person name="Nishiyama T."/>
            <person name="Sese J."/>
            <person name="O'Brien M.J."/>
            <person name="Copetti D."/>
            <person name="Mohd Noor M.I."/>
            <person name="Ong R.C."/>
            <person name="Putra M."/>
            <person name="Sireger I.Z."/>
            <person name="Indrioko S."/>
            <person name="Kosugi Y."/>
            <person name="Izuno A."/>
            <person name="Isagi Y."/>
            <person name="Lee S.L."/>
            <person name="Shimizu K.K."/>
        </authorList>
    </citation>
    <scope>NUCLEOTIDE SEQUENCE [LARGE SCALE GENOMIC DNA]</scope>
    <source>
        <strain evidence="3">214</strain>
    </source>
</reference>
<keyword evidence="4" id="KW-1185">Reference proteome</keyword>
<dbReference type="EMBL" id="BPVZ01000006">
    <property type="protein sequence ID" value="GKU92562.1"/>
    <property type="molecule type" value="Genomic_DNA"/>
</dbReference>
<comment type="caution">
    <text evidence="3">The sequence shown here is derived from an EMBL/GenBank/DDBJ whole genome shotgun (WGS) entry which is preliminary data.</text>
</comment>
<dbReference type="Proteomes" id="UP001054252">
    <property type="component" value="Unassembled WGS sequence"/>
</dbReference>
<accession>A0AAV5I0Y8</accession>
<evidence type="ECO:0000313" key="3">
    <source>
        <dbReference type="EMBL" id="GKU92562.1"/>
    </source>
</evidence>
<proteinExistence type="predicted"/>
<evidence type="ECO:0000313" key="4">
    <source>
        <dbReference type="Proteomes" id="UP001054252"/>
    </source>
</evidence>
<name>A0AAV5I0Y8_9ROSI</name>
<protein>
    <submittedName>
        <fullName evidence="3">Uncharacterized protein</fullName>
    </submittedName>
</protein>
<feature type="chain" id="PRO_5044011425" evidence="2">
    <location>
        <begin position="27"/>
        <end position="137"/>
    </location>
</feature>
<feature type="signal peptide" evidence="2">
    <location>
        <begin position="1"/>
        <end position="26"/>
    </location>
</feature>
<gene>
    <name evidence="3" type="ORF">SLEP1_g6273</name>
</gene>
<feature type="compositionally biased region" description="Polar residues" evidence="1">
    <location>
        <begin position="112"/>
        <end position="137"/>
    </location>
</feature>
<keyword evidence="2" id="KW-0732">Signal</keyword>
<evidence type="ECO:0000256" key="1">
    <source>
        <dbReference type="SAM" id="MobiDB-lite"/>
    </source>
</evidence>
<feature type="region of interest" description="Disordered" evidence="1">
    <location>
        <begin position="111"/>
        <end position="137"/>
    </location>
</feature>
<sequence length="137" mass="15545">MGSPTSNLNHYFFVFVFLFLFLSSLSCPISCDQTLDRPESSRPSGYRVFYVKNARPLFLINRRREVVLDSTRRRTGRMMIKRKKNNKVTGGDDSRSTRPFTVMLPKGFVPPSGSSPCHNENPNSAVTSYCELSNSKP</sequence>
<evidence type="ECO:0000256" key="2">
    <source>
        <dbReference type="SAM" id="SignalP"/>
    </source>
</evidence>
<organism evidence="3 4">
    <name type="scientific">Rubroshorea leprosula</name>
    <dbReference type="NCBI Taxonomy" id="152421"/>
    <lineage>
        <taxon>Eukaryota</taxon>
        <taxon>Viridiplantae</taxon>
        <taxon>Streptophyta</taxon>
        <taxon>Embryophyta</taxon>
        <taxon>Tracheophyta</taxon>
        <taxon>Spermatophyta</taxon>
        <taxon>Magnoliopsida</taxon>
        <taxon>eudicotyledons</taxon>
        <taxon>Gunneridae</taxon>
        <taxon>Pentapetalae</taxon>
        <taxon>rosids</taxon>
        <taxon>malvids</taxon>
        <taxon>Malvales</taxon>
        <taxon>Dipterocarpaceae</taxon>
        <taxon>Rubroshorea</taxon>
    </lineage>
</organism>
<dbReference type="AlphaFoldDB" id="A0AAV5I0Y8"/>